<dbReference type="PROSITE" id="PS51257">
    <property type="entry name" value="PROKAR_LIPOPROTEIN"/>
    <property type="match status" value="1"/>
</dbReference>
<evidence type="ECO:0000256" key="1">
    <source>
        <dbReference type="SAM" id="MobiDB-lite"/>
    </source>
</evidence>
<dbReference type="AlphaFoldDB" id="A0A482K9D8"/>
<dbReference type="InterPro" id="IPR003709">
    <property type="entry name" value="VanY-like_core_dom"/>
</dbReference>
<feature type="region of interest" description="Disordered" evidence="1">
    <location>
        <begin position="23"/>
        <end position="51"/>
    </location>
</feature>
<reference evidence="4" key="1">
    <citation type="submission" date="2018-10" db="EMBL/GenBank/DDBJ databases">
        <title>First Description of Arginine Catabolic Mobile Element (ACME) Type VI Harboring the kdp Operon Only in Staphylococcus epidermidis Using Short and Long Read Whole Genome Sequencing: Further Evidence of ACME Diversity.</title>
        <authorList>
            <person name="McManus B.A."/>
            <person name="O'Connor A.M."/>
            <person name="Egan S."/>
            <person name="Flanagan P.R."/>
            <person name="Coleman D.C."/>
        </authorList>
    </citation>
    <scope>NUCLEOTIDE SEQUENCE</scope>
    <source>
        <strain evidence="4">300OR1</strain>
    </source>
</reference>
<feature type="chain" id="PRO_5039651868" description="D-alanyl-D-alanine carboxypeptidase-like core domain-containing protein" evidence="2">
    <location>
        <begin position="22"/>
        <end position="228"/>
    </location>
</feature>
<dbReference type="Pfam" id="PF02557">
    <property type="entry name" value="VanY"/>
    <property type="match status" value="1"/>
</dbReference>
<dbReference type="SUPFAM" id="SSF55166">
    <property type="entry name" value="Hedgehog/DD-peptidase"/>
    <property type="match status" value="1"/>
</dbReference>
<keyword evidence="2" id="KW-0732">Signal</keyword>
<dbReference type="InterPro" id="IPR058193">
    <property type="entry name" value="VanY/YodJ_core_dom"/>
</dbReference>
<evidence type="ECO:0000256" key="2">
    <source>
        <dbReference type="SAM" id="SignalP"/>
    </source>
</evidence>
<dbReference type="CDD" id="cd14852">
    <property type="entry name" value="LD-carboxypeptidase"/>
    <property type="match status" value="1"/>
</dbReference>
<dbReference type="PANTHER" id="PTHR34385:SF1">
    <property type="entry name" value="PEPTIDOGLYCAN L-ALANYL-D-GLUTAMATE ENDOPEPTIDASE CWLK"/>
    <property type="match status" value="1"/>
</dbReference>
<dbReference type="RefSeq" id="WP_162152027.1">
    <property type="nucleotide sequence ID" value="NZ_JBBLRN010000004.1"/>
</dbReference>
<dbReference type="GO" id="GO:0006508">
    <property type="term" value="P:proteolysis"/>
    <property type="evidence" value="ECO:0007669"/>
    <property type="project" value="InterPro"/>
</dbReference>
<proteinExistence type="predicted"/>
<evidence type="ECO:0000313" key="4">
    <source>
        <dbReference type="EMBL" id="QBP79266.1"/>
    </source>
</evidence>
<sequence>MKKLSVILMTSVLLLSACSHHQSESHNDKDESKTSHTKQSQNNDNNQKNHQKVVKNGLTYADGILIVNKNIDLPSSYNPGENPKAQKALQQLFDGAQKDDIHLYKISGYRSYPTQVKLYNNYAKRDGKKAADKYSARPGYSEHQTGLTFDVGGVDSDKNLYASFGETEEGRWIAKNAHNYGFIVRYPKDKENITGYQYEPWHLRYLGKGKATKVYKSGETLEEFVGLK</sequence>
<organism evidence="4">
    <name type="scientific">Staphylococcus epidermidis</name>
    <dbReference type="NCBI Taxonomy" id="1282"/>
    <lineage>
        <taxon>Bacteria</taxon>
        <taxon>Bacillati</taxon>
        <taxon>Bacillota</taxon>
        <taxon>Bacilli</taxon>
        <taxon>Bacillales</taxon>
        <taxon>Staphylococcaceae</taxon>
        <taxon>Staphylococcus</taxon>
    </lineage>
</organism>
<dbReference type="InterPro" id="IPR009045">
    <property type="entry name" value="Zn_M74/Hedgehog-like"/>
</dbReference>
<evidence type="ECO:0000259" key="3">
    <source>
        <dbReference type="Pfam" id="PF02557"/>
    </source>
</evidence>
<dbReference type="Gene3D" id="3.30.1380.10">
    <property type="match status" value="1"/>
</dbReference>
<feature type="domain" description="D-alanyl-D-alanine carboxypeptidase-like core" evidence="3">
    <location>
        <begin position="83"/>
        <end position="208"/>
    </location>
</feature>
<feature type="signal peptide" evidence="2">
    <location>
        <begin position="1"/>
        <end position="21"/>
    </location>
</feature>
<dbReference type="InterPro" id="IPR052179">
    <property type="entry name" value="DD-CPase-like"/>
</dbReference>
<dbReference type="GO" id="GO:0008233">
    <property type="term" value="F:peptidase activity"/>
    <property type="evidence" value="ECO:0007669"/>
    <property type="project" value="InterPro"/>
</dbReference>
<name>A0A482K9D8_STAEP</name>
<protein>
    <recommendedName>
        <fullName evidence="3">D-alanyl-D-alanine carboxypeptidase-like core domain-containing protein</fullName>
    </recommendedName>
</protein>
<dbReference type="EMBL" id="MK078515">
    <property type="protein sequence ID" value="QBP79266.1"/>
    <property type="molecule type" value="Genomic_DNA"/>
</dbReference>
<feature type="compositionally biased region" description="Basic and acidic residues" evidence="1">
    <location>
        <begin position="23"/>
        <end position="34"/>
    </location>
</feature>
<feature type="compositionally biased region" description="Low complexity" evidence="1">
    <location>
        <begin position="38"/>
        <end position="48"/>
    </location>
</feature>
<accession>A0A482K9D8</accession>
<dbReference type="PANTHER" id="PTHR34385">
    <property type="entry name" value="D-ALANYL-D-ALANINE CARBOXYPEPTIDASE"/>
    <property type="match status" value="1"/>
</dbReference>